<keyword evidence="2" id="KW-1185">Reference proteome</keyword>
<name>A0AA35PQB9_9SAUR</name>
<evidence type="ECO:0000313" key="1">
    <source>
        <dbReference type="EMBL" id="CAI5796539.1"/>
    </source>
</evidence>
<gene>
    <name evidence="1" type="ORF">PODLI_1B032205</name>
</gene>
<proteinExistence type="predicted"/>
<evidence type="ECO:0000313" key="2">
    <source>
        <dbReference type="Proteomes" id="UP001178461"/>
    </source>
</evidence>
<protein>
    <submittedName>
        <fullName evidence="1">Uncharacterized protein</fullName>
    </submittedName>
</protein>
<dbReference type="Proteomes" id="UP001178461">
    <property type="component" value="Chromosome 17"/>
</dbReference>
<dbReference type="AlphaFoldDB" id="A0AA35PQB9"/>
<dbReference type="EMBL" id="OX395142">
    <property type="protein sequence ID" value="CAI5796539.1"/>
    <property type="molecule type" value="Genomic_DNA"/>
</dbReference>
<organism evidence="1 2">
    <name type="scientific">Podarcis lilfordi</name>
    <name type="common">Lilford's wall lizard</name>
    <dbReference type="NCBI Taxonomy" id="74358"/>
    <lineage>
        <taxon>Eukaryota</taxon>
        <taxon>Metazoa</taxon>
        <taxon>Chordata</taxon>
        <taxon>Craniata</taxon>
        <taxon>Vertebrata</taxon>
        <taxon>Euteleostomi</taxon>
        <taxon>Lepidosauria</taxon>
        <taxon>Squamata</taxon>
        <taxon>Bifurcata</taxon>
        <taxon>Unidentata</taxon>
        <taxon>Episquamata</taxon>
        <taxon>Laterata</taxon>
        <taxon>Lacertibaenia</taxon>
        <taxon>Lacertidae</taxon>
        <taxon>Podarcis</taxon>
    </lineage>
</organism>
<reference evidence="1" key="1">
    <citation type="submission" date="2022-12" db="EMBL/GenBank/DDBJ databases">
        <authorList>
            <person name="Alioto T."/>
            <person name="Alioto T."/>
            <person name="Gomez Garrido J."/>
        </authorList>
    </citation>
    <scope>NUCLEOTIDE SEQUENCE</scope>
</reference>
<sequence length="213" mass="24405">MWENIGSESGLNKDCWIIRVLRRRRQERCFQVRAGKSGASEAISRTARPSGVMASNKTNKMGRLGEWKTLALSIKFSKLPYCGTETTIQCWLNSTGREILMGLSEQEIRQKGWSSNEQRTGLFPIMIEASPGCMNLFNYCRNTNPCLSFPRPLDKHFIQQYQLCTPEMLLSKKRPLFAICQKRLSLVNELQTSVLTPRSRIRTEESCFTLNSL</sequence>
<accession>A0AA35PQB9</accession>